<sequence length="216" mass="24183">MPWPALALAALALAAARPALALDLVVSPAREKNGLVMVDVRLQDIFAPRIAESLSRGMPATVRMHAELWRRRSMWFDKMERSVDAEVRIRYDVWTDRYLLEREGADPIQSPSVDSVASVLSRPWALAVGRVGQLAPHARYYVAISTTLRPLTVEDLAEVEGWLSGEVADKRRAGFGLITEIPRSLFDAVRNVAGFGDQHARDYTPDFELKDLFAKR</sequence>
<name>A0A9D6L6B0_UNCEI</name>
<protein>
    <submittedName>
        <fullName evidence="2">DUF4390 domain-containing protein</fullName>
    </submittedName>
</protein>
<accession>A0A9D6L6B0</accession>
<feature type="signal peptide" evidence="1">
    <location>
        <begin position="1"/>
        <end position="21"/>
    </location>
</feature>
<reference evidence="2" key="1">
    <citation type="submission" date="2020-07" db="EMBL/GenBank/DDBJ databases">
        <title>Huge and variable diversity of episymbiotic CPR bacteria and DPANN archaea in groundwater ecosystems.</title>
        <authorList>
            <person name="He C.Y."/>
            <person name="Keren R."/>
            <person name="Whittaker M."/>
            <person name="Farag I.F."/>
            <person name="Doudna J."/>
            <person name="Cate J.H.D."/>
            <person name="Banfield J.F."/>
        </authorList>
    </citation>
    <scope>NUCLEOTIDE SEQUENCE</scope>
    <source>
        <strain evidence="2">NC_groundwater_928_Pr1_S-0.2um_72_17</strain>
    </source>
</reference>
<gene>
    <name evidence="2" type="ORF">HY076_05520</name>
</gene>
<evidence type="ECO:0000256" key="1">
    <source>
        <dbReference type="SAM" id="SignalP"/>
    </source>
</evidence>
<dbReference type="EMBL" id="JACQAY010000173">
    <property type="protein sequence ID" value="MBI3539713.1"/>
    <property type="molecule type" value="Genomic_DNA"/>
</dbReference>
<dbReference type="Pfam" id="PF14334">
    <property type="entry name" value="DUF4390"/>
    <property type="match status" value="1"/>
</dbReference>
<dbReference type="AlphaFoldDB" id="A0A9D6L6B0"/>
<proteinExistence type="predicted"/>
<comment type="caution">
    <text evidence="2">The sequence shown here is derived from an EMBL/GenBank/DDBJ whole genome shotgun (WGS) entry which is preliminary data.</text>
</comment>
<feature type="chain" id="PRO_5038780270" evidence="1">
    <location>
        <begin position="22"/>
        <end position="216"/>
    </location>
</feature>
<dbReference type="Proteomes" id="UP000807850">
    <property type="component" value="Unassembled WGS sequence"/>
</dbReference>
<evidence type="ECO:0000313" key="3">
    <source>
        <dbReference type="Proteomes" id="UP000807850"/>
    </source>
</evidence>
<evidence type="ECO:0000313" key="2">
    <source>
        <dbReference type="EMBL" id="MBI3539713.1"/>
    </source>
</evidence>
<keyword evidence="1" id="KW-0732">Signal</keyword>
<dbReference type="InterPro" id="IPR025500">
    <property type="entry name" value="DUF4390"/>
</dbReference>
<organism evidence="2 3">
    <name type="scientific">Eiseniibacteriota bacterium</name>
    <dbReference type="NCBI Taxonomy" id="2212470"/>
    <lineage>
        <taxon>Bacteria</taxon>
        <taxon>Candidatus Eiseniibacteriota</taxon>
    </lineage>
</organism>